<dbReference type="Gene3D" id="3.40.50.300">
    <property type="entry name" value="P-loop containing nucleotide triphosphate hydrolases"/>
    <property type="match status" value="1"/>
</dbReference>
<protein>
    <submittedName>
        <fullName evidence="4">LuxR family transcriptional regulator</fullName>
    </submittedName>
</protein>
<evidence type="ECO:0000313" key="5">
    <source>
        <dbReference type="Proteomes" id="UP001501705"/>
    </source>
</evidence>
<dbReference type="Pfam" id="PF00196">
    <property type="entry name" value="GerE"/>
    <property type="match status" value="1"/>
</dbReference>
<dbReference type="InterPro" id="IPR036388">
    <property type="entry name" value="WH-like_DNA-bd_sf"/>
</dbReference>
<comment type="caution">
    <text evidence="4">The sequence shown here is derived from an EMBL/GenBank/DDBJ whole genome shotgun (WGS) entry which is preliminary data.</text>
</comment>
<gene>
    <name evidence="4" type="ORF">GCM10009804_20230</name>
</gene>
<dbReference type="InterPro" id="IPR027417">
    <property type="entry name" value="P-loop_NTPase"/>
</dbReference>
<dbReference type="PANTHER" id="PTHR16305:SF35">
    <property type="entry name" value="TRANSCRIPTIONAL ACTIVATOR DOMAIN"/>
    <property type="match status" value="1"/>
</dbReference>
<keyword evidence="1" id="KW-0547">Nucleotide-binding</keyword>
<dbReference type="SUPFAM" id="SSF48452">
    <property type="entry name" value="TPR-like"/>
    <property type="match status" value="1"/>
</dbReference>
<dbReference type="EMBL" id="BAAAPH010000005">
    <property type="protein sequence ID" value="GAA1563516.1"/>
    <property type="molecule type" value="Genomic_DNA"/>
</dbReference>
<evidence type="ECO:0000259" key="3">
    <source>
        <dbReference type="PROSITE" id="PS50043"/>
    </source>
</evidence>
<dbReference type="Gene3D" id="1.10.10.10">
    <property type="entry name" value="Winged helix-like DNA-binding domain superfamily/Winged helix DNA-binding domain"/>
    <property type="match status" value="1"/>
</dbReference>
<organism evidence="4 5">
    <name type="scientific">Kribbella hippodromi</name>
    <dbReference type="NCBI Taxonomy" id="434347"/>
    <lineage>
        <taxon>Bacteria</taxon>
        <taxon>Bacillati</taxon>
        <taxon>Actinomycetota</taxon>
        <taxon>Actinomycetes</taxon>
        <taxon>Propionibacteriales</taxon>
        <taxon>Kribbellaceae</taxon>
        <taxon>Kribbella</taxon>
    </lineage>
</organism>
<dbReference type="Pfam" id="PF13191">
    <property type="entry name" value="AAA_16"/>
    <property type="match status" value="1"/>
</dbReference>
<keyword evidence="5" id="KW-1185">Reference proteome</keyword>
<dbReference type="Proteomes" id="UP001501705">
    <property type="component" value="Unassembled WGS sequence"/>
</dbReference>
<evidence type="ECO:0000256" key="1">
    <source>
        <dbReference type="ARBA" id="ARBA00022741"/>
    </source>
</evidence>
<dbReference type="InterPro" id="IPR011990">
    <property type="entry name" value="TPR-like_helical_dom_sf"/>
</dbReference>
<proteinExistence type="predicted"/>
<dbReference type="CDD" id="cd06170">
    <property type="entry name" value="LuxR_C_like"/>
    <property type="match status" value="1"/>
</dbReference>
<dbReference type="SUPFAM" id="SSF46894">
    <property type="entry name" value="C-terminal effector domain of the bipartite response regulators"/>
    <property type="match status" value="1"/>
</dbReference>
<dbReference type="SMART" id="SM00421">
    <property type="entry name" value="HTH_LUXR"/>
    <property type="match status" value="1"/>
</dbReference>
<evidence type="ECO:0000256" key="2">
    <source>
        <dbReference type="ARBA" id="ARBA00022840"/>
    </source>
</evidence>
<evidence type="ECO:0000313" key="4">
    <source>
        <dbReference type="EMBL" id="GAA1563516.1"/>
    </source>
</evidence>
<dbReference type="SUPFAM" id="SSF52540">
    <property type="entry name" value="P-loop containing nucleoside triphosphate hydrolases"/>
    <property type="match status" value="1"/>
</dbReference>
<dbReference type="InterPro" id="IPR016032">
    <property type="entry name" value="Sig_transdc_resp-reg_C-effctor"/>
</dbReference>
<accession>A0ABN2CSF2</accession>
<keyword evidence="2" id="KW-0067">ATP-binding</keyword>
<dbReference type="PRINTS" id="PR00038">
    <property type="entry name" value="HTHLUXR"/>
</dbReference>
<dbReference type="InterPro" id="IPR000792">
    <property type="entry name" value="Tscrpt_reg_LuxR_C"/>
</dbReference>
<dbReference type="PROSITE" id="PS50043">
    <property type="entry name" value="HTH_LUXR_2"/>
    <property type="match status" value="1"/>
</dbReference>
<reference evidence="4 5" key="1">
    <citation type="journal article" date="2019" name="Int. J. Syst. Evol. Microbiol.">
        <title>The Global Catalogue of Microorganisms (GCM) 10K type strain sequencing project: providing services to taxonomists for standard genome sequencing and annotation.</title>
        <authorList>
            <consortium name="The Broad Institute Genomics Platform"/>
            <consortium name="The Broad Institute Genome Sequencing Center for Infectious Disease"/>
            <person name="Wu L."/>
            <person name="Ma J."/>
        </authorList>
    </citation>
    <scope>NUCLEOTIDE SEQUENCE [LARGE SCALE GENOMIC DNA]</scope>
    <source>
        <strain evidence="4 5">JCM 15572</strain>
    </source>
</reference>
<dbReference type="Gene3D" id="1.25.40.10">
    <property type="entry name" value="Tetratricopeptide repeat domain"/>
    <property type="match status" value="1"/>
</dbReference>
<dbReference type="InterPro" id="IPR041664">
    <property type="entry name" value="AAA_16"/>
</dbReference>
<feature type="domain" description="HTH luxR-type" evidence="3">
    <location>
        <begin position="854"/>
        <end position="915"/>
    </location>
</feature>
<dbReference type="PANTHER" id="PTHR16305">
    <property type="entry name" value="TESTICULAR SOLUBLE ADENYLYL CYCLASE"/>
    <property type="match status" value="1"/>
</dbReference>
<dbReference type="RefSeq" id="WP_344233123.1">
    <property type="nucleotide sequence ID" value="NZ_BAAAPH010000005.1"/>
</dbReference>
<sequence length="915" mass="98821">MSPGPLSPDPEFVGRVDELARLAVPATAVRAGRHQTVLVQGPPGIGKSGLIRRFVSSLDDFTVLSAAGDQAESLLELGLIDQLLTQVPADVRAHTASLGTGAPAGANPLAVGSQLLDLFDELQRRTPLVLVVDDIQWADHSSLQALRFVLRRMWAQRLLVVLSSRTDDRAAEPQLERMIHGIPTDLRLELGGLDLVDVTDLALAIVGRRLPAGAARRFHSYTGGHPLLLRTILHEISSQRSSIDWRLAVPPSVAAATRQAFDKLPERSRHLLEALAVLGGRPSLAQAAEVAGLGAVHHALGPAIDAGLVTWFPAEPARPVAITHDLQREAVYSAMTPERRSDLHQRAAATVEPFLAWRHRVAAVGTTDPVLAGELETAAEVEAEAGDHGTAATFLSWAADLTPWSPRSEQLLLRSMIHLMFSSNRGRARPMHERATRCSPSALRSLALGLCELYLDGDRRDGERHLRHAYEATAPGTWEHGAAAGGLAGVSVWRGDTQTAIEYADTALNTPGVPAPLRDYVLCLRGTARGRRDGLIAGLDEFHLLPQQAAEVPDHHLEALSCRGALRAMVGLVDAARHDLLEVVRRQEAGVPMLSGITPYCYLASVQYQLGEWDAALQTGRKATLLADDDQPAMNEVILLFTSSIVPSARGAWQTATRLVQAAGAAAQRIGSPQDLKYAAIAAALLCDARGDLPGVLRVLSAVPGLRGGGNAPGGIHEWWSSWWQPLLIDALQATGHLAEASAELAVLRDRAKDGTVLSSTITRLSAQQAAAEGELHLAIDLAESQLRTDGRSAPRLADGRLHHAHARNLIALGNYSEAGGWLDRADQVFTALAAHPYRQHLHPTRAALAAASARRPAVHLTDREREVVALVLRNHTNREIAARLHVTQKTVEYHLRNVFQRLGITSRRELHRFF</sequence>
<name>A0ABN2CSF2_9ACTN</name>